<organism evidence="7 8">
    <name type="scientific">Lacticaseibacillus paracasei subsp. tolerans Lpl14</name>
    <dbReference type="NCBI Taxonomy" id="1256229"/>
    <lineage>
        <taxon>Bacteria</taxon>
        <taxon>Bacillati</taxon>
        <taxon>Bacillota</taxon>
        <taxon>Bacilli</taxon>
        <taxon>Lactobacillales</taxon>
        <taxon>Lactobacillaceae</taxon>
        <taxon>Lacticaseibacillus</taxon>
    </lineage>
</organism>
<sequence>MNFETTIGLEVHVELKTKSKMFSPSPVTYGQEPNTQTNVIDWGFPGVLPSINRGAYQLGIMVGLALHADITRLTHFDRKNYFYPDNPKAYQITQSEKPLGTNGWVEIEVDGKKKKIGIAELHVEEDAGKNQHEDDGYSYVDLNRQGTP</sequence>
<dbReference type="GO" id="GO:0050567">
    <property type="term" value="F:glutaminyl-tRNA synthase (glutamine-hydrolyzing) activity"/>
    <property type="evidence" value="ECO:0007669"/>
    <property type="project" value="TreeGrafter"/>
</dbReference>
<keyword evidence="7" id="KW-0808">Transferase</keyword>
<accession>A0A829GRP8</accession>
<evidence type="ECO:0000256" key="1">
    <source>
        <dbReference type="ARBA" id="ARBA00022598"/>
    </source>
</evidence>
<keyword evidence="2" id="KW-0547">Nucleotide-binding</keyword>
<dbReference type="GO" id="GO:0005524">
    <property type="term" value="F:ATP binding"/>
    <property type="evidence" value="ECO:0007669"/>
    <property type="project" value="UniProtKB-KW"/>
</dbReference>
<keyword evidence="3" id="KW-0067">ATP-binding</keyword>
<feature type="region of interest" description="Disordered" evidence="5">
    <location>
        <begin position="125"/>
        <end position="148"/>
    </location>
</feature>
<dbReference type="GO" id="GO:0006412">
    <property type="term" value="P:translation"/>
    <property type="evidence" value="ECO:0007669"/>
    <property type="project" value="UniProtKB-KW"/>
</dbReference>
<dbReference type="GO" id="GO:0016740">
    <property type="term" value="F:transferase activity"/>
    <property type="evidence" value="ECO:0007669"/>
    <property type="project" value="UniProtKB-KW"/>
</dbReference>
<dbReference type="InterPro" id="IPR006075">
    <property type="entry name" value="Asn/Gln-tRNA_Trfase_suB/E_cat"/>
</dbReference>
<evidence type="ECO:0000259" key="6">
    <source>
        <dbReference type="Pfam" id="PF02934"/>
    </source>
</evidence>
<gene>
    <name evidence="7" type="primary">gatB</name>
    <name evidence="7" type="ORF">Lpl14_14359</name>
</gene>
<evidence type="ECO:0000256" key="5">
    <source>
        <dbReference type="SAM" id="MobiDB-lite"/>
    </source>
</evidence>
<dbReference type="AlphaFoldDB" id="A0A829GRP8"/>
<dbReference type="EMBL" id="ANKB01000087">
    <property type="protein sequence ID" value="EPC62771.1"/>
    <property type="molecule type" value="Genomic_DNA"/>
</dbReference>
<dbReference type="SUPFAM" id="SSF55931">
    <property type="entry name" value="Glutamine synthetase/guanido kinase"/>
    <property type="match status" value="1"/>
</dbReference>
<dbReference type="GO" id="GO:0070681">
    <property type="term" value="P:glutaminyl-tRNAGln biosynthesis via transamidation"/>
    <property type="evidence" value="ECO:0007669"/>
    <property type="project" value="TreeGrafter"/>
</dbReference>
<dbReference type="InterPro" id="IPR014746">
    <property type="entry name" value="Gln_synth/guanido_kin_cat_dom"/>
</dbReference>
<keyword evidence="4" id="KW-0648">Protein biosynthesis</keyword>
<name>A0A829GRP8_LACPA</name>
<evidence type="ECO:0000256" key="3">
    <source>
        <dbReference type="ARBA" id="ARBA00022840"/>
    </source>
</evidence>
<proteinExistence type="predicted"/>
<dbReference type="Proteomes" id="UP000014285">
    <property type="component" value="Unassembled WGS sequence"/>
</dbReference>
<evidence type="ECO:0000256" key="2">
    <source>
        <dbReference type="ARBA" id="ARBA00022741"/>
    </source>
</evidence>
<dbReference type="PANTHER" id="PTHR11659:SF0">
    <property type="entry name" value="GLUTAMYL-TRNA(GLN) AMIDOTRANSFERASE SUBUNIT B, MITOCHONDRIAL"/>
    <property type="match status" value="1"/>
</dbReference>
<dbReference type="EC" id="6.3.5.-" evidence="7"/>
<feature type="compositionally biased region" description="Basic and acidic residues" evidence="5">
    <location>
        <begin position="125"/>
        <end position="135"/>
    </location>
</feature>
<evidence type="ECO:0000256" key="4">
    <source>
        <dbReference type="ARBA" id="ARBA00022917"/>
    </source>
</evidence>
<protein>
    <submittedName>
        <fullName evidence="7">Aspartyl/glutamyl-tRNA amidotransferase subunit B</fullName>
        <ecNumber evidence="7">6.3.5.-</ecNumber>
    </submittedName>
</protein>
<evidence type="ECO:0000313" key="7">
    <source>
        <dbReference type="EMBL" id="EPC62771.1"/>
    </source>
</evidence>
<dbReference type="Pfam" id="PF02934">
    <property type="entry name" value="GatB_N"/>
    <property type="match status" value="1"/>
</dbReference>
<feature type="domain" description="Aspartyl/Glutamyl-tRNA(Gln) amidotransferase subunit B/E catalytic" evidence="6">
    <location>
        <begin position="6"/>
        <end position="148"/>
    </location>
</feature>
<feature type="non-terminal residue" evidence="7">
    <location>
        <position position="148"/>
    </location>
</feature>
<evidence type="ECO:0000313" key="8">
    <source>
        <dbReference type="Proteomes" id="UP000014285"/>
    </source>
</evidence>
<dbReference type="InterPro" id="IPR017959">
    <property type="entry name" value="Asn/Gln-tRNA_amidoTrfase_suB/E"/>
</dbReference>
<keyword evidence="1 7" id="KW-0436">Ligase</keyword>
<comment type="caution">
    <text evidence="7">The sequence shown here is derived from an EMBL/GenBank/DDBJ whole genome shotgun (WGS) entry which is preliminary data.</text>
</comment>
<reference evidence="7 8" key="1">
    <citation type="journal article" date="2013" name="PLoS ONE">
        <title>Lactobacillus paracasei comparative genomics: towards species pan-genome definition and exploitation of diversity.</title>
        <authorList>
            <person name="Smokvina T."/>
            <person name="Wels M."/>
            <person name="Polka J."/>
            <person name="Chervaux C."/>
            <person name="Brisse S."/>
            <person name="Boekhorst J."/>
            <person name="van Hylckama Vlieg J.E."/>
            <person name="Siezen R.J."/>
        </authorList>
    </citation>
    <scope>NUCLEOTIDE SEQUENCE [LARGE SCALE GENOMIC DNA]</scope>
    <source>
        <strain evidence="7 8">Lpl14</strain>
    </source>
</reference>
<dbReference type="PANTHER" id="PTHR11659">
    <property type="entry name" value="GLUTAMYL-TRNA GLN AMIDOTRANSFERASE SUBUNIT B MITOCHONDRIAL AND PROKARYOTIC PET112-RELATED"/>
    <property type="match status" value="1"/>
</dbReference>